<reference evidence="1 2" key="2">
    <citation type="submission" date="2024-10" db="EMBL/GenBank/DDBJ databases">
        <authorList>
            <person name="Ryan C."/>
        </authorList>
    </citation>
    <scope>NUCLEOTIDE SEQUENCE [LARGE SCALE GENOMIC DNA]</scope>
</reference>
<gene>
    <name evidence="1" type="ORF">URODEC1_LOCUS4584</name>
</gene>
<dbReference type="EMBL" id="OZ075120">
    <property type="protein sequence ID" value="CAL4893098.1"/>
    <property type="molecule type" value="Genomic_DNA"/>
</dbReference>
<keyword evidence="2" id="KW-1185">Reference proteome</keyword>
<reference evidence="2" key="1">
    <citation type="submission" date="2024-06" db="EMBL/GenBank/DDBJ databases">
        <authorList>
            <person name="Ryan C."/>
        </authorList>
    </citation>
    <scope>NUCLEOTIDE SEQUENCE [LARGE SCALE GENOMIC DNA]</scope>
</reference>
<proteinExistence type="predicted"/>
<sequence length="183" mass="20325">MVHVRITCHADLQDLQARCAGRMFLKLVSLESVRIAIDSYALLRNLIERRYWRCPQIDLLSLVAGMAVELHEIKDDLFPFLVVQEAKLGEDSTKALLLLKNSGVALQRLGEDAKEIVKKCAPSLVELDGFLGKVQMMGGVLKDDVNQVLQGTRKFAWLQSRATTLLDAVDGLLSTAVCFPDSE</sequence>
<organism evidence="1 2">
    <name type="scientific">Urochloa decumbens</name>
    <dbReference type="NCBI Taxonomy" id="240449"/>
    <lineage>
        <taxon>Eukaryota</taxon>
        <taxon>Viridiplantae</taxon>
        <taxon>Streptophyta</taxon>
        <taxon>Embryophyta</taxon>
        <taxon>Tracheophyta</taxon>
        <taxon>Spermatophyta</taxon>
        <taxon>Magnoliopsida</taxon>
        <taxon>Liliopsida</taxon>
        <taxon>Poales</taxon>
        <taxon>Poaceae</taxon>
        <taxon>PACMAD clade</taxon>
        <taxon>Panicoideae</taxon>
        <taxon>Panicodae</taxon>
        <taxon>Paniceae</taxon>
        <taxon>Melinidinae</taxon>
        <taxon>Urochloa</taxon>
    </lineage>
</organism>
<protein>
    <submittedName>
        <fullName evidence="1">Uncharacterized protein</fullName>
    </submittedName>
</protein>
<accession>A0ABC8VLT9</accession>
<name>A0ABC8VLT9_9POAL</name>
<evidence type="ECO:0000313" key="2">
    <source>
        <dbReference type="Proteomes" id="UP001497457"/>
    </source>
</evidence>
<dbReference type="Proteomes" id="UP001497457">
    <property type="component" value="Chromosome 10rd"/>
</dbReference>
<evidence type="ECO:0000313" key="1">
    <source>
        <dbReference type="EMBL" id="CAL4893098.1"/>
    </source>
</evidence>
<dbReference type="AlphaFoldDB" id="A0ABC8VLT9"/>